<protein>
    <submittedName>
        <fullName evidence="3">Uncharacterized protein</fullName>
    </submittedName>
</protein>
<evidence type="ECO:0000256" key="1">
    <source>
        <dbReference type="SAM" id="MobiDB-lite"/>
    </source>
</evidence>
<keyword evidence="2" id="KW-0472">Membrane</keyword>
<keyword evidence="2" id="KW-0812">Transmembrane</keyword>
<evidence type="ECO:0000313" key="3">
    <source>
        <dbReference type="EMBL" id="MBB3051911.1"/>
    </source>
</evidence>
<evidence type="ECO:0000256" key="2">
    <source>
        <dbReference type="SAM" id="Phobius"/>
    </source>
</evidence>
<reference evidence="3 4" key="1">
    <citation type="submission" date="2020-08" db="EMBL/GenBank/DDBJ databases">
        <title>Genomic Encyclopedia of Type Strains, Phase III (KMG-III): the genomes of soil and plant-associated and newly described type strains.</title>
        <authorList>
            <person name="Whitman W."/>
        </authorList>
    </citation>
    <scope>NUCLEOTIDE SEQUENCE [LARGE SCALE GENOMIC DNA]</scope>
    <source>
        <strain evidence="3 4">CECT 8577</strain>
    </source>
</reference>
<feature type="transmembrane region" description="Helical" evidence="2">
    <location>
        <begin position="275"/>
        <end position="296"/>
    </location>
</feature>
<feature type="transmembrane region" description="Helical" evidence="2">
    <location>
        <begin position="246"/>
        <end position="269"/>
    </location>
</feature>
<feature type="transmembrane region" description="Helical" evidence="2">
    <location>
        <begin position="6"/>
        <end position="28"/>
    </location>
</feature>
<comment type="caution">
    <text evidence="3">The sequence shown here is derived from an EMBL/GenBank/DDBJ whole genome shotgun (WGS) entry which is preliminary data.</text>
</comment>
<name>A0A839S1H1_9PSEU</name>
<keyword evidence="4" id="KW-1185">Reference proteome</keyword>
<keyword evidence="2" id="KW-1133">Transmembrane helix</keyword>
<dbReference type="RefSeq" id="WP_183654902.1">
    <property type="nucleotide sequence ID" value="NZ_JACHWU010000003.1"/>
</dbReference>
<proteinExistence type="predicted"/>
<feature type="region of interest" description="Disordered" evidence="1">
    <location>
        <begin position="97"/>
        <end position="117"/>
    </location>
</feature>
<accession>A0A839S1H1</accession>
<gene>
    <name evidence="3" type="ORF">FHS23_002940</name>
</gene>
<feature type="compositionally biased region" description="Polar residues" evidence="1">
    <location>
        <begin position="105"/>
        <end position="117"/>
    </location>
</feature>
<evidence type="ECO:0000313" key="4">
    <source>
        <dbReference type="Proteomes" id="UP000550714"/>
    </source>
</evidence>
<dbReference type="EMBL" id="JACHWU010000003">
    <property type="protein sequence ID" value="MBB3051911.1"/>
    <property type="molecule type" value="Genomic_DNA"/>
</dbReference>
<dbReference type="Proteomes" id="UP000550714">
    <property type="component" value="Unassembled WGS sequence"/>
</dbReference>
<organism evidence="3 4">
    <name type="scientific">Prauserella isguenensis</name>
    <dbReference type="NCBI Taxonomy" id="1470180"/>
    <lineage>
        <taxon>Bacteria</taxon>
        <taxon>Bacillati</taxon>
        <taxon>Actinomycetota</taxon>
        <taxon>Actinomycetes</taxon>
        <taxon>Pseudonocardiales</taxon>
        <taxon>Pseudonocardiaceae</taxon>
        <taxon>Prauserella</taxon>
    </lineage>
</organism>
<sequence length="339" mass="36553">MSTGLLIFYGILGLLGLLVVVGIGLSVVQQLRIPIENRKRQVLDELRKNETGAGTTYISRGHRIGVRDDAVRELADAHGYRWTGYRGRRLTFQRKLHGAAPHATPVSTTGTSQQSATPTHSAFLAQLATLTPDSSGTARVDLGDFEPSSHKELVQLAETHGWAYVRPDRRDGRTGFLAARTGSETVTINDHYFVKGPGVEELRRHPAAHDAAVEAERRFGVNPLSRSAYNAAAARYKKDSQRANRWAALFTVPFLALVVVVPTTASALGDSGTDATTILAIWTVLAVLVVVGVLGLTRAHRGRKANLAPYEDAYDTVARAVAGGGRDLEDRAATTDDGL</sequence>
<dbReference type="AlphaFoldDB" id="A0A839S1H1"/>